<gene>
    <name evidence="1" type="ORF">KB449_23730</name>
</gene>
<keyword evidence="2" id="KW-1185">Reference proteome</keyword>
<proteinExistence type="predicted"/>
<dbReference type="EMBL" id="JAGRPV010000001">
    <property type="protein sequence ID" value="MDI4647982.1"/>
    <property type="molecule type" value="Genomic_DNA"/>
</dbReference>
<evidence type="ECO:0008006" key="3">
    <source>
        <dbReference type="Google" id="ProtNLM"/>
    </source>
</evidence>
<evidence type="ECO:0000313" key="2">
    <source>
        <dbReference type="Proteomes" id="UP001161691"/>
    </source>
</evidence>
<dbReference type="Proteomes" id="UP001161691">
    <property type="component" value="Unassembled WGS sequence"/>
</dbReference>
<accession>A0ABT6TQ95</accession>
<protein>
    <recommendedName>
        <fullName evidence="3">Translation elongation factor EFTu-like domain-containing protein</fullName>
    </recommendedName>
</protein>
<evidence type="ECO:0000313" key="1">
    <source>
        <dbReference type="EMBL" id="MDI4647982.1"/>
    </source>
</evidence>
<organism evidence="1 2">
    <name type="scientific">Cohnella hashimotonis</name>
    <dbReference type="NCBI Taxonomy" id="2826895"/>
    <lineage>
        <taxon>Bacteria</taxon>
        <taxon>Bacillati</taxon>
        <taxon>Bacillota</taxon>
        <taxon>Bacilli</taxon>
        <taxon>Bacillales</taxon>
        <taxon>Paenibacillaceae</taxon>
        <taxon>Cohnella</taxon>
    </lineage>
</organism>
<dbReference type="RefSeq" id="WP_282910720.1">
    <property type="nucleotide sequence ID" value="NZ_JAGRPV010000001.1"/>
</dbReference>
<reference evidence="1" key="1">
    <citation type="submission" date="2023-04" db="EMBL/GenBank/DDBJ databases">
        <title>Comparative genomic analysis of Cohnella hashimotonis sp. nov., isolated from the International Space Station.</title>
        <authorList>
            <person name="Venkateswaran K."/>
            <person name="Simpson A."/>
        </authorList>
    </citation>
    <scope>NUCLEOTIDE SEQUENCE</scope>
    <source>
        <strain evidence="1">F6_2S_P_1</strain>
    </source>
</reference>
<comment type="caution">
    <text evidence="1">The sequence shown here is derived from an EMBL/GenBank/DDBJ whole genome shotgun (WGS) entry which is preliminary data.</text>
</comment>
<name>A0ABT6TQ95_9BACL</name>
<sequence>MLLLKAKVMFGGLENNLSTKIALMPGVNFGNGLTFSGIIKPIGDVGDFLFLNEWYEVDIEMFTINEEAFPAICHLVKEGNPIDFQVGSRKVGKGEIMEHLYIEKNI</sequence>